<accession>G7P274</accession>
<evidence type="ECO:0000313" key="1">
    <source>
        <dbReference type="EMBL" id="EHH51982.1"/>
    </source>
</evidence>
<feature type="non-terminal residue" evidence="1">
    <location>
        <position position="50"/>
    </location>
</feature>
<proteinExistence type="predicted"/>
<reference evidence="1" key="1">
    <citation type="journal article" date="2011" name="Nat. Biotechnol.">
        <title>Genome sequencing and comparison of two nonhuman primate animal models, the cynomolgus and Chinese rhesus macaques.</title>
        <authorList>
            <person name="Yan G."/>
            <person name="Zhang G."/>
            <person name="Fang X."/>
            <person name="Zhang Y."/>
            <person name="Li C."/>
            <person name="Ling F."/>
            <person name="Cooper D.N."/>
            <person name="Li Q."/>
            <person name="Li Y."/>
            <person name="van Gool A.J."/>
            <person name="Du H."/>
            <person name="Chen J."/>
            <person name="Chen R."/>
            <person name="Zhang P."/>
            <person name="Huang Z."/>
            <person name="Thompson J.R."/>
            <person name="Meng Y."/>
            <person name="Bai Y."/>
            <person name="Wang J."/>
            <person name="Zhuo M."/>
            <person name="Wang T."/>
            <person name="Huang Y."/>
            <person name="Wei L."/>
            <person name="Li J."/>
            <person name="Wang Z."/>
            <person name="Hu H."/>
            <person name="Yang P."/>
            <person name="Le L."/>
            <person name="Stenson P.D."/>
            <person name="Li B."/>
            <person name="Liu X."/>
            <person name="Ball E.V."/>
            <person name="An N."/>
            <person name="Huang Q."/>
            <person name="Zhang Y."/>
            <person name="Fan W."/>
            <person name="Zhang X."/>
            <person name="Li Y."/>
            <person name="Wang W."/>
            <person name="Katze M.G."/>
            <person name="Su B."/>
            <person name="Nielsen R."/>
            <person name="Yang H."/>
            <person name="Wang J."/>
            <person name="Wang X."/>
            <person name="Wang J."/>
        </authorList>
    </citation>
    <scope>NUCLEOTIDE SEQUENCE [LARGE SCALE GENOMIC DNA]</scope>
    <source>
        <strain evidence="1">CE-4</strain>
    </source>
</reference>
<dbReference type="EMBL" id="CM001278">
    <property type="protein sequence ID" value="EHH51982.1"/>
    <property type="molecule type" value="Genomic_DNA"/>
</dbReference>
<sequence>RDLPLPPRVECSGTILAPCSLDLPGLSEPPASASQVAGTTGARHHAQLIF</sequence>
<dbReference type="Proteomes" id="UP000009130">
    <property type="component" value="Chromosome 3"/>
</dbReference>
<organism>
    <name type="scientific">Macaca fascicularis</name>
    <name type="common">Crab-eating macaque</name>
    <name type="synonym">Cynomolgus monkey</name>
    <dbReference type="NCBI Taxonomy" id="9541"/>
    <lineage>
        <taxon>Eukaryota</taxon>
        <taxon>Metazoa</taxon>
        <taxon>Chordata</taxon>
        <taxon>Craniata</taxon>
        <taxon>Vertebrata</taxon>
        <taxon>Euteleostomi</taxon>
        <taxon>Mammalia</taxon>
        <taxon>Eutheria</taxon>
        <taxon>Euarchontoglires</taxon>
        <taxon>Primates</taxon>
        <taxon>Haplorrhini</taxon>
        <taxon>Catarrhini</taxon>
        <taxon>Cercopithecidae</taxon>
        <taxon>Cercopithecinae</taxon>
        <taxon>Macaca</taxon>
    </lineage>
</organism>
<dbReference type="PANTHER" id="PTHR12138">
    <property type="entry name" value="PRIMATE-EXPANDED PROTEIN FAMILY"/>
    <property type="match status" value="1"/>
</dbReference>
<name>G7P274_MACFA</name>
<dbReference type="PRINTS" id="PR02045">
    <property type="entry name" value="F138DOMAIN"/>
</dbReference>
<dbReference type="AlphaFoldDB" id="G7P274"/>
<dbReference type="PANTHER" id="PTHR12138:SF162">
    <property type="entry name" value="CHROMOSOME UNDETERMINED SCAFFOLD_275, WHOLE GENOME SHOTGUN SEQUENCE"/>
    <property type="match status" value="1"/>
</dbReference>
<protein>
    <submittedName>
        <fullName evidence="1">Uncharacterized protein</fullName>
    </submittedName>
</protein>
<feature type="non-terminal residue" evidence="1">
    <location>
        <position position="1"/>
    </location>
</feature>
<gene>
    <name evidence="1" type="ORF">EGM_12338</name>
</gene>